<keyword evidence="2" id="KW-1185">Reference proteome</keyword>
<dbReference type="RefSeq" id="WP_199387050.1">
    <property type="nucleotide sequence ID" value="NZ_JAEMHM010000032.1"/>
</dbReference>
<name>A0A8J7SBQ1_9BACT</name>
<protein>
    <submittedName>
        <fullName evidence="1">Uncharacterized protein</fullName>
    </submittedName>
</protein>
<dbReference type="EMBL" id="JAEMHM010000032">
    <property type="protein sequence ID" value="MBJ6727911.1"/>
    <property type="molecule type" value="Genomic_DNA"/>
</dbReference>
<reference evidence="1" key="1">
    <citation type="submission" date="2020-12" db="EMBL/GenBank/DDBJ databases">
        <title>Geomonas sp. Red875, isolated from river sediment.</title>
        <authorList>
            <person name="Xu Z."/>
            <person name="Zhang Z."/>
            <person name="Masuda Y."/>
            <person name="Itoh H."/>
            <person name="Senoo K."/>
        </authorList>
    </citation>
    <scope>NUCLEOTIDE SEQUENCE</scope>
    <source>
        <strain evidence="1">Red875</strain>
    </source>
</reference>
<evidence type="ECO:0000313" key="1">
    <source>
        <dbReference type="EMBL" id="MBJ6727911.1"/>
    </source>
</evidence>
<dbReference type="AlphaFoldDB" id="A0A8J7SBQ1"/>
<organism evidence="1 2">
    <name type="scientific">Geomesophilobacter sediminis</name>
    <dbReference type="NCBI Taxonomy" id="2798584"/>
    <lineage>
        <taxon>Bacteria</taxon>
        <taxon>Pseudomonadati</taxon>
        <taxon>Thermodesulfobacteriota</taxon>
        <taxon>Desulfuromonadia</taxon>
        <taxon>Geobacterales</taxon>
        <taxon>Geobacteraceae</taxon>
        <taxon>Geomesophilobacter</taxon>
    </lineage>
</organism>
<dbReference type="Proteomes" id="UP000636888">
    <property type="component" value="Unassembled WGS sequence"/>
</dbReference>
<proteinExistence type="predicted"/>
<dbReference type="PROSITE" id="PS51257">
    <property type="entry name" value="PROKAR_LIPOPROTEIN"/>
    <property type="match status" value="1"/>
</dbReference>
<comment type="caution">
    <text evidence="1">The sequence shown here is derived from an EMBL/GenBank/DDBJ whole genome shotgun (WGS) entry which is preliminary data.</text>
</comment>
<gene>
    <name evidence="1" type="ORF">JFN93_24645</name>
</gene>
<evidence type="ECO:0000313" key="2">
    <source>
        <dbReference type="Proteomes" id="UP000636888"/>
    </source>
</evidence>
<sequence length="208" mass="22258">MKRIGWALLILLLAITVGGCGGSSGPSTVVTQILSDPTRDQDIALSSGGVFSFSGTDTATVLAGIDPSTLTEYRAFLDFSLGTVPADAVIVSATLDIFIDNITPQPLFTTIPIRIDLVSYPQPLVASDFDRNQQLPLASTTIVPPIAQSDLLHHVAVDVTPLMQEAQRRGLSRFQVRILEDLGPVTPGLIEIEELATSRAPLLTVEYF</sequence>
<accession>A0A8J7SBQ1</accession>